<reference evidence="1" key="1">
    <citation type="submission" date="2021-04" db="EMBL/GenBank/DDBJ databases">
        <title>Difference and commonality of drug resistance evolution in various bacteria. and drug sensitivity profiles.</title>
        <authorList>
            <person name="Maeda T."/>
            <person name="Shibai A."/>
            <person name="Kawada K."/>
            <person name="Kotani H."/>
            <person name="Tarusawa Y."/>
            <person name="Tanabe K."/>
            <person name="Furusawa C."/>
        </authorList>
    </citation>
    <scope>NUCLEOTIDE SEQUENCE</scope>
    <source>
        <strain evidence="1">JCM 8580</strain>
    </source>
</reference>
<dbReference type="EMBL" id="AP024590">
    <property type="protein sequence ID" value="BCU56297.1"/>
    <property type="molecule type" value="Genomic_DNA"/>
</dbReference>
<dbReference type="Proteomes" id="UP000682928">
    <property type="component" value="Chromosome"/>
</dbReference>
<evidence type="ECO:0000313" key="2">
    <source>
        <dbReference type="Proteomes" id="UP000682928"/>
    </source>
</evidence>
<gene>
    <name evidence="1" type="ORF">ENKO_28910</name>
</gene>
<sequence length="867" mass="95187">MQLDFTHSITNDTWYPTADLRGFKAKSGGSVDIKQKLVLTFSAPGKITEGDITISSTPWREFKLNIESSEIDNGVYDYKITITAADGLAIGNVITQIHIGVNASSDAVPKWATFSDTFTAAADEETQVAGELVVNCASLPAGLEGVTLALVLTRGEKRETIFPKAGTTYFSLVAGTWNVQVEELRTPDGTVRAPVNLSAPALTISKGQRTRLDISFAPAVRSTTLDVALNLATVAGLQDQDLQLVYLQNGMEKQRHLLRHGQTLRLESLPTSGSFSLRINDVKLNNTHYIFDGINGALNGQYHPLAFTSAQVIQQDDKQTGSAKLTLHVRAENALNATFDLRLNDDGAIPRQYHFANLPIRDGNLEQAVVLARGIYHIETTPFIHDGVVHYVDVSPDPLHIEGNTPQVLTVNITAGANLRVKGFPDYLSFGGCADMSPSNVDDLAEARVASLFKYSGDDGMGDASGYLDPAKEPTAKIIEMARNVEAKINDHVLPMMVSYTCNLSLGDVERIIKDPVRHQFSFANFIQALKMAQAAKDTAHPVPAGFIVNPDYLGECQKYGFPADYAIPVRKPLADALAHHGVNVAVPSAITDTLKGYIKGVNWLVRVVAPDVVLGWQVNLWGVGGSQWIYSDFTYDDVFDPEDGKHKKMTLDPHQAGKLTAQYARLVGVFDEIPYTRADGSAALAKGADFMAADRYEADDFTSRAYKNGYCYTPYEWERTFDFCAALSRYLRQPVLPWQVPASRLASADEVVGELEEEFWGTGGSYLMGHPEIGSSVEAINRRLLDIPFLDVHAKMMGHTPRELFSRHAWDFTTPKYLDFPSRGIFHVQVGGGATTGVVSAVNRNSSRWMRARLKAYRDNPVKFKS</sequence>
<evidence type="ECO:0008006" key="3">
    <source>
        <dbReference type="Google" id="ProtNLM"/>
    </source>
</evidence>
<evidence type="ECO:0000313" key="1">
    <source>
        <dbReference type="EMBL" id="BCU56297.1"/>
    </source>
</evidence>
<accession>A0AA86IYK7</accession>
<proteinExistence type="predicted"/>
<protein>
    <recommendedName>
        <fullName evidence="3">Hydroxymethyltransferase</fullName>
    </recommendedName>
</protein>
<name>A0AA86IYK7_9ENTR</name>
<organism evidence="1 2">
    <name type="scientific">Enterobacter kobei</name>
    <dbReference type="NCBI Taxonomy" id="208224"/>
    <lineage>
        <taxon>Bacteria</taxon>
        <taxon>Pseudomonadati</taxon>
        <taxon>Pseudomonadota</taxon>
        <taxon>Gammaproteobacteria</taxon>
        <taxon>Enterobacterales</taxon>
        <taxon>Enterobacteriaceae</taxon>
        <taxon>Enterobacter</taxon>
        <taxon>Enterobacter cloacae complex</taxon>
    </lineage>
</organism>
<dbReference type="AlphaFoldDB" id="A0AA86IYK7"/>
<dbReference type="RefSeq" id="WP_088219841.1">
    <property type="nucleotide sequence ID" value="NZ_AP024590.1"/>
</dbReference>